<dbReference type="EMBL" id="QLMH01000020">
    <property type="protein sequence ID" value="RAK15556.1"/>
    <property type="molecule type" value="Genomic_DNA"/>
</dbReference>
<dbReference type="InterPro" id="IPR025413">
    <property type="entry name" value="YpzG-like"/>
</dbReference>
<dbReference type="RefSeq" id="WP_111646324.1">
    <property type="nucleotide sequence ID" value="NZ_QLMH01000020.1"/>
</dbReference>
<name>A0A327Y6C0_9BACL</name>
<dbReference type="Proteomes" id="UP000248555">
    <property type="component" value="Unassembled WGS sequence"/>
</dbReference>
<reference evidence="1 2" key="1">
    <citation type="submission" date="2018-06" db="EMBL/GenBank/DDBJ databases">
        <title>Genomic Encyclopedia of Type Strains, Phase III (KMG-III): the genomes of soil and plant-associated and newly described type strains.</title>
        <authorList>
            <person name="Whitman W."/>
        </authorList>
    </citation>
    <scope>NUCLEOTIDE SEQUENCE [LARGE SCALE GENOMIC DNA]</scope>
    <source>
        <strain evidence="1 2">CGMCC 1.8979</strain>
    </source>
</reference>
<evidence type="ECO:0000313" key="1">
    <source>
        <dbReference type="EMBL" id="RAK15556.1"/>
    </source>
</evidence>
<keyword evidence="2" id="KW-1185">Reference proteome</keyword>
<proteinExistence type="predicted"/>
<gene>
    <name evidence="1" type="ORF">B0I26_12028</name>
</gene>
<accession>A0A327Y6C0</accession>
<dbReference type="AlphaFoldDB" id="A0A327Y6C0"/>
<organism evidence="1 2">
    <name type="scientific">Paranoxybacillus vitaminiphilus</name>
    <dbReference type="NCBI Taxonomy" id="581036"/>
    <lineage>
        <taxon>Bacteria</taxon>
        <taxon>Bacillati</taxon>
        <taxon>Bacillota</taxon>
        <taxon>Bacilli</taxon>
        <taxon>Bacillales</taxon>
        <taxon>Anoxybacillaceae</taxon>
        <taxon>Paranoxybacillus</taxon>
    </lineage>
</organism>
<sequence>MGRNSRKKFYDNLYSNPFQQPWANPKHAHAQVNGETQQTQDLIILEYETRKRS</sequence>
<comment type="caution">
    <text evidence="1">The sequence shown here is derived from an EMBL/GenBank/DDBJ whole genome shotgun (WGS) entry which is preliminary data.</text>
</comment>
<dbReference type="Pfam" id="PF14139">
    <property type="entry name" value="YpzG"/>
    <property type="match status" value="1"/>
</dbReference>
<dbReference type="OrthoDB" id="2691863at2"/>
<evidence type="ECO:0000313" key="2">
    <source>
        <dbReference type="Proteomes" id="UP000248555"/>
    </source>
</evidence>
<protein>
    <submittedName>
        <fullName evidence="1">YpzG-like protein</fullName>
    </submittedName>
</protein>